<feature type="region of interest" description="Disordered" evidence="2">
    <location>
        <begin position="692"/>
        <end position="719"/>
    </location>
</feature>
<reference evidence="3" key="1">
    <citation type="submission" date="2022-11" db="EMBL/GenBank/DDBJ databases">
        <authorList>
            <person name="Morgan W.R."/>
            <person name="Tartar A."/>
        </authorList>
    </citation>
    <scope>NUCLEOTIDE SEQUENCE</scope>
    <source>
        <strain evidence="3">ARSEF 373</strain>
    </source>
</reference>
<dbReference type="Proteomes" id="UP001146120">
    <property type="component" value="Unassembled WGS sequence"/>
</dbReference>
<feature type="compositionally biased region" description="Basic and acidic residues" evidence="2">
    <location>
        <begin position="709"/>
        <end position="719"/>
    </location>
</feature>
<organism evidence="3 4">
    <name type="scientific">Lagenidium giganteum</name>
    <dbReference type="NCBI Taxonomy" id="4803"/>
    <lineage>
        <taxon>Eukaryota</taxon>
        <taxon>Sar</taxon>
        <taxon>Stramenopiles</taxon>
        <taxon>Oomycota</taxon>
        <taxon>Peronosporomycetes</taxon>
        <taxon>Pythiales</taxon>
        <taxon>Pythiaceae</taxon>
    </lineage>
</organism>
<feature type="repeat" description="TPR" evidence="1">
    <location>
        <begin position="608"/>
        <end position="641"/>
    </location>
</feature>
<reference evidence="3" key="2">
    <citation type="journal article" date="2023" name="Microbiol Resour">
        <title>Decontamination and Annotation of the Draft Genome Sequence of the Oomycete Lagenidium giganteum ARSEF 373.</title>
        <authorList>
            <person name="Morgan W.R."/>
            <person name="Tartar A."/>
        </authorList>
    </citation>
    <scope>NUCLEOTIDE SEQUENCE</scope>
    <source>
        <strain evidence="3">ARSEF 373</strain>
    </source>
</reference>
<dbReference type="InterPro" id="IPR044624">
    <property type="entry name" value="Mbb1-like"/>
</dbReference>
<evidence type="ECO:0000313" key="4">
    <source>
        <dbReference type="Proteomes" id="UP001146120"/>
    </source>
</evidence>
<dbReference type="EMBL" id="DAKRPA010000227">
    <property type="protein sequence ID" value="DAZ94904.1"/>
    <property type="molecule type" value="Genomic_DNA"/>
</dbReference>
<dbReference type="Gene3D" id="1.25.40.10">
    <property type="entry name" value="Tetratricopeptide repeat domain"/>
    <property type="match status" value="4"/>
</dbReference>
<feature type="repeat" description="TPR" evidence="1">
    <location>
        <begin position="331"/>
        <end position="364"/>
    </location>
</feature>
<keyword evidence="4" id="KW-1185">Reference proteome</keyword>
<dbReference type="PANTHER" id="PTHR44917:SF1">
    <property type="entry name" value="PROTEIN HIGH CHLOROPHYLL FLUORESCENT 107"/>
    <property type="match status" value="1"/>
</dbReference>
<dbReference type="GO" id="GO:0006397">
    <property type="term" value="P:mRNA processing"/>
    <property type="evidence" value="ECO:0007669"/>
    <property type="project" value="InterPro"/>
</dbReference>
<gene>
    <name evidence="3" type="ORF">N0F65_003074</name>
</gene>
<dbReference type="AlphaFoldDB" id="A0AAV2YQH9"/>
<proteinExistence type="predicted"/>
<evidence type="ECO:0000313" key="3">
    <source>
        <dbReference type="EMBL" id="DAZ94904.1"/>
    </source>
</evidence>
<dbReference type="SUPFAM" id="SSF48452">
    <property type="entry name" value="TPR-like"/>
    <property type="match status" value="2"/>
</dbReference>
<keyword evidence="1" id="KW-0802">TPR repeat</keyword>
<dbReference type="PROSITE" id="PS50005">
    <property type="entry name" value="TPR"/>
    <property type="match status" value="2"/>
</dbReference>
<dbReference type="InterPro" id="IPR019734">
    <property type="entry name" value="TPR_rpt"/>
</dbReference>
<sequence length="719" mass="81254">MAAYLVLALALEVVQEHVERVRLLTEVGDDSARGRHNLAGLAQVVDLAETAPLAELLARWHEDEVHAVLLAQGAHELAVAWLVAVLGQAAEAGTTRVEGLGGLMETTLEAIVGAVRWYGSMDQVVINRAVSLDDEEKQFSVRSGKEPWEPDMHHLDELSRSWTSSTPTLNELIREDIDAARHFFRSVLQVHYPREMRMWNKWGVMEWKAGNVDLARMIFSKASKLSFHPELWQSWASMEREAKNYREAKRLYKVVLATDPTNADAGLGLALLEAETGDKETAREMFAKLHEEHPDDHLILHAYGVFEAKCQNMPMARRVFSIATNHEHATAQVWHAWGQAEYNYGFYKNALSVTKRAMSLYPTHKWIVQLHAMTLYKLGDVMEARRSFRRLVDYGQHIEPSSYNAYAKMEEEIGNEDAAMGLYVEVLGMYPDHLPSIMSLALLHRRKGHMKNARRVFETAMKRAKTTGPLLCAWGQFEELYGEADNARELYDEATKETPNNVDAWRGLARMESQLGDITAARAVLTMATQHITNDVPLLVQLAKIEQANRNLKGARKALEQALVIDNTNAAVWNMRALVELPRSPQRTQTLVESALNVIPKYEKTSWSILMCTYGRAFAAQGEFNKAVAAFEKSFALAPKNWETHVIFAETVLAPNEAWEEAKRHLQAARNICRGDVKKLETITKKLTALKLQQSASEQQQQPRRKSKKDAARATQEES</sequence>
<dbReference type="InterPro" id="IPR003107">
    <property type="entry name" value="HAT"/>
</dbReference>
<evidence type="ECO:0000256" key="2">
    <source>
        <dbReference type="SAM" id="MobiDB-lite"/>
    </source>
</evidence>
<dbReference type="PANTHER" id="PTHR44917">
    <property type="entry name" value="PROTEIN HIGH CHLOROPHYLL FLUORESCENT 107"/>
    <property type="match status" value="1"/>
</dbReference>
<dbReference type="SMART" id="SM00028">
    <property type="entry name" value="TPR"/>
    <property type="match status" value="9"/>
</dbReference>
<evidence type="ECO:0000256" key="1">
    <source>
        <dbReference type="PROSITE-ProRule" id="PRU00339"/>
    </source>
</evidence>
<protein>
    <submittedName>
        <fullName evidence="3">Uncharacterized protein</fullName>
    </submittedName>
</protein>
<accession>A0AAV2YQH9</accession>
<dbReference type="Pfam" id="PF13432">
    <property type="entry name" value="TPR_16"/>
    <property type="match status" value="1"/>
</dbReference>
<dbReference type="Pfam" id="PF14559">
    <property type="entry name" value="TPR_19"/>
    <property type="match status" value="2"/>
</dbReference>
<feature type="compositionally biased region" description="Low complexity" evidence="2">
    <location>
        <begin position="693"/>
        <end position="702"/>
    </location>
</feature>
<comment type="caution">
    <text evidence="3">The sequence shown here is derived from an EMBL/GenBank/DDBJ whole genome shotgun (WGS) entry which is preliminary data.</text>
</comment>
<dbReference type="InterPro" id="IPR011990">
    <property type="entry name" value="TPR-like_helical_dom_sf"/>
</dbReference>
<dbReference type="SMART" id="SM00386">
    <property type="entry name" value="HAT"/>
    <property type="match status" value="9"/>
</dbReference>
<name>A0AAV2YQH9_9STRA</name>
<dbReference type="Pfam" id="PF13181">
    <property type="entry name" value="TPR_8"/>
    <property type="match status" value="1"/>
</dbReference>
<dbReference type="GO" id="GO:0003729">
    <property type="term" value="F:mRNA binding"/>
    <property type="evidence" value="ECO:0007669"/>
    <property type="project" value="InterPro"/>
</dbReference>